<dbReference type="SUPFAM" id="SSF56784">
    <property type="entry name" value="HAD-like"/>
    <property type="match status" value="1"/>
</dbReference>
<accession>F6FV10</accession>
<dbReference type="CDD" id="cd02603">
    <property type="entry name" value="HAD_sEH-N_like"/>
    <property type="match status" value="1"/>
</dbReference>
<evidence type="ECO:0000313" key="1">
    <source>
        <dbReference type="EMBL" id="AEG44350.1"/>
    </source>
</evidence>
<organism evidence="2">
    <name type="scientific">Isoptericola variabilis (strain 225)</name>
    <dbReference type="NCBI Taxonomy" id="743718"/>
    <lineage>
        <taxon>Bacteria</taxon>
        <taxon>Bacillati</taxon>
        <taxon>Actinomycetota</taxon>
        <taxon>Actinomycetes</taxon>
        <taxon>Micrococcales</taxon>
        <taxon>Promicromonosporaceae</taxon>
        <taxon>Isoptericola</taxon>
    </lineage>
</organism>
<dbReference type="PANTHER" id="PTHR43611:SF3">
    <property type="entry name" value="FLAVIN MONONUCLEOTIDE HYDROLASE 1, CHLOROPLATIC"/>
    <property type="match status" value="1"/>
</dbReference>
<dbReference type="Gene3D" id="3.40.50.1000">
    <property type="entry name" value="HAD superfamily/HAD-like"/>
    <property type="match status" value="1"/>
</dbReference>
<proteinExistence type="predicted"/>
<dbReference type="eggNOG" id="COG1011">
    <property type="taxonomic scope" value="Bacteria"/>
</dbReference>
<dbReference type="InterPro" id="IPR006439">
    <property type="entry name" value="HAD-SF_hydro_IA"/>
</dbReference>
<dbReference type="RefSeq" id="WP_013838742.1">
    <property type="nucleotide sequence ID" value="NC_015588.1"/>
</dbReference>
<dbReference type="PANTHER" id="PTHR43611">
    <property type="entry name" value="ALPHA-D-GLUCOSE 1-PHOSPHATE PHOSPHATASE"/>
    <property type="match status" value="1"/>
</dbReference>
<dbReference type="KEGG" id="iva:Isova_1597"/>
<dbReference type="PRINTS" id="PR00413">
    <property type="entry name" value="HADHALOGNASE"/>
</dbReference>
<protein>
    <submittedName>
        <fullName evidence="1">HAD-superfamily hydrolase, subfamily IA, variant 3</fullName>
    </submittedName>
</protein>
<dbReference type="Pfam" id="PF00702">
    <property type="entry name" value="Hydrolase"/>
    <property type="match status" value="1"/>
</dbReference>
<keyword evidence="2" id="KW-1185">Reference proteome</keyword>
<dbReference type="GO" id="GO:0016787">
    <property type="term" value="F:hydrolase activity"/>
    <property type="evidence" value="ECO:0007669"/>
    <property type="project" value="UniProtKB-KW"/>
</dbReference>
<dbReference type="NCBIfam" id="TIGR01509">
    <property type="entry name" value="HAD-SF-IA-v3"/>
    <property type="match status" value="1"/>
</dbReference>
<gene>
    <name evidence="1" type="ordered locus">Isova_1597</name>
</gene>
<dbReference type="AlphaFoldDB" id="F6FV10"/>
<sequence>MPTGPAAAIDTAVYDFGNVLVRWDPYGAFTGHDRAEVERWMTEIDFPAFNHAQDAGRTWDEARAALADRPHLVPFVDAYVAGFAGTLLGPVDGSAELAAELKGLGLRLYGLTNWSAELFHHAETVASAVGLMDDVVVSGRVGLAKPDPRIFAHLARAFDVDPARAVFVDDSPANVAAARDAGFHAVHFTGTAAFRAALRDLGVPVRPA</sequence>
<dbReference type="STRING" id="743718.Isova_1597"/>
<reference evidence="1 2" key="1">
    <citation type="submission" date="2011-05" db="EMBL/GenBank/DDBJ databases">
        <title>Complete sequence of Isoptericola variabilis 225.</title>
        <authorList>
            <consortium name="US DOE Joint Genome Institute"/>
            <person name="Lucas S."/>
            <person name="Han J."/>
            <person name="Lapidus A."/>
            <person name="Cheng J.-F."/>
            <person name="Goodwin L."/>
            <person name="Pitluck S."/>
            <person name="Peters L."/>
            <person name="Mikhailova N."/>
            <person name="Zeytun A."/>
            <person name="Han C."/>
            <person name="Tapia R."/>
            <person name="Land M."/>
            <person name="Hauser L."/>
            <person name="Kyrpides N."/>
            <person name="Ivanova N."/>
            <person name="Pagani I."/>
            <person name="Siebers A."/>
            <person name="Allgaier M."/>
            <person name="Thelen M."/>
            <person name="Hugenholtz P."/>
            <person name="Gladden J."/>
            <person name="Woyke T."/>
        </authorList>
    </citation>
    <scope>NUCLEOTIDE SEQUENCE [LARGE SCALE GENOMIC DNA]</scope>
    <source>
        <strain evidence="2">225</strain>
    </source>
</reference>
<dbReference type="HOGENOM" id="CLU_045011_9_1_11"/>
<evidence type="ECO:0000313" key="2">
    <source>
        <dbReference type="Proteomes" id="UP000009236"/>
    </source>
</evidence>
<dbReference type="Proteomes" id="UP000009236">
    <property type="component" value="Chromosome"/>
</dbReference>
<keyword evidence="1" id="KW-0378">Hydrolase</keyword>
<name>F6FV10_ISOV2</name>
<dbReference type="EMBL" id="CP002810">
    <property type="protein sequence ID" value="AEG44350.1"/>
    <property type="molecule type" value="Genomic_DNA"/>
</dbReference>
<dbReference type="InterPro" id="IPR036412">
    <property type="entry name" value="HAD-like_sf"/>
</dbReference>
<dbReference type="InterPro" id="IPR023214">
    <property type="entry name" value="HAD_sf"/>
</dbReference>